<sequence length="48" mass="5557">MQHAISLTDRQGDRTVLVGCYDSGTVKFRLADFRAWGSRRDRICSYTF</sequence>
<dbReference type="AlphaFoldDB" id="A0A0E9VMQ5"/>
<reference evidence="1" key="2">
    <citation type="journal article" date="2015" name="Fish Shellfish Immunol.">
        <title>Early steps in the European eel (Anguilla anguilla)-Vibrio vulnificus interaction in the gills: Role of the RtxA13 toxin.</title>
        <authorList>
            <person name="Callol A."/>
            <person name="Pajuelo D."/>
            <person name="Ebbesson L."/>
            <person name="Teles M."/>
            <person name="MacKenzie S."/>
            <person name="Amaro C."/>
        </authorList>
    </citation>
    <scope>NUCLEOTIDE SEQUENCE</scope>
</reference>
<protein>
    <submittedName>
        <fullName evidence="1">Uncharacterized protein</fullName>
    </submittedName>
</protein>
<dbReference type="EMBL" id="GBXM01029291">
    <property type="protein sequence ID" value="JAH79286.1"/>
    <property type="molecule type" value="Transcribed_RNA"/>
</dbReference>
<evidence type="ECO:0000313" key="1">
    <source>
        <dbReference type="EMBL" id="JAH79286.1"/>
    </source>
</evidence>
<reference evidence="1" key="1">
    <citation type="submission" date="2014-11" db="EMBL/GenBank/DDBJ databases">
        <authorList>
            <person name="Amaro Gonzalez C."/>
        </authorList>
    </citation>
    <scope>NUCLEOTIDE SEQUENCE</scope>
</reference>
<proteinExistence type="predicted"/>
<organism evidence="1">
    <name type="scientific">Anguilla anguilla</name>
    <name type="common">European freshwater eel</name>
    <name type="synonym">Muraena anguilla</name>
    <dbReference type="NCBI Taxonomy" id="7936"/>
    <lineage>
        <taxon>Eukaryota</taxon>
        <taxon>Metazoa</taxon>
        <taxon>Chordata</taxon>
        <taxon>Craniata</taxon>
        <taxon>Vertebrata</taxon>
        <taxon>Euteleostomi</taxon>
        <taxon>Actinopterygii</taxon>
        <taxon>Neopterygii</taxon>
        <taxon>Teleostei</taxon>
        <taxon>Anguilliformes</taxon>
        <taxon>Anguillidae</taxon>
        <taxon>Anguilla</taxon>
    </lineage>
</organism>
<accession>A0A0E9VMQ5</accession>
<name>A0A0E9VMQ5_ANGAN</name>